<feature type="compositionally biased region" description="Acidic residues" evidence="5">
    <location>
        <begin position="53"/>
        <end position="62"/>
    </location>
</feature>
<dbReference type="InterPro" id="IPR056738">
    <property type="entry name" value="NfeD1b_N"/>
</dbReference>
<dbReference type="InterPro" id="IPR012340">
    <property type="entry name" value="NA-bd_OB-fold"/>
</dbReference>
<dbReference type="InterPro" id="IPR029045">
    <property type="entry name" value="ClpP/crotonase-like_dom_sf"/>
</dbReference>
<dbReference type="Pfam" id="PF01957">
    <property type="entry name" value="NfeD"/>
    <property type="match status" value="1"/>
</dbReference>
<comment type="caution">
    <text evidence="10">The sequence shown here is derived from an EMBL/GenBank/DDBJ whole genome shotgun (WGS) entry which is preliminary data.</text>
</comment>
<evidence type="ECO:0000313" key="11">
    <source>
        <dbReference type="Proteomes" id="UP001575105"/>
    </source>
</evidence>
<feature type="transmembrane region" description="Helical" evidence="6">
    <location>
        <begin position="12"/>
        <end position="36"/>
    </location>
</feature>
<evidence type="ECO:0000259" key="9">
    <source>
        <dbReference type="Pfam" id="PF25145"/>
    </source>
</evidence>
<feature type="transmembrane region" description="Helical" evidence="6">
    <location>
        <begin position="362"/>
        <end position="385"/>
    </location>
</feature>
<dbReference type="Pfam" id="PF25145">
    <property type="entry name" value="NfeD1b_N"/>
    <property type="match status" value="1"/>
</dbReference>
<dbReference type="Proteomes" id="UP001575105">
    <property type="component" value="Unassembled WGS sequence"/>
</dbReference>
<feature type="transmembrane region" description="Helical" evidence="6">
    <location>
        <begin position="392"/>
        <end position="412"/>
    </location>
</feature>
<feature type="transmembrane region" description="Helical" evidence="6">
    <location>
        <begin position="444"/>
        <end position="463"/>
    </location>
</feature>
<evidence type="ECO:0000259" key="8">
    <source>
        <dbReference type="Pfam" id="PF24961"/>
    </source>
</evidence>
<evidence type="ECO:0000256" key="5">
    <source>
        <dbReference type="SAM" id="MobiDB-lite"/>
    </source>
</evidence>
<feature type="domain" description="NfeD integral membrane" evidence="8">
    <location>
        <begin position="371"/>
        <end position="505"/>
    </location>
</feature>
<dbReference type="Gene3D" id="3.90.226.10">
    <property type="entry name" value="2-enoyl-CoA Hydratase, Chain A, domain 1"/>
    <property type="match status" value="1"/>
</dbReference>
<dbReference type="InterPro" id="IPR002810">
    <property type="entry name" value="NfeD-like_C"/>
</dbReference>
<dbReference type="CDD" id="cd07021">
    <property type="entry name" value="Clp_protease_NfeD_like"/>
    <property type="match status" value="1"/>
</dbReference>
<evidence type="ECO:0000256" key="6">
    <source>
        <dbReference type="SAM" id="Phobius"/>
    </source>
</evidence>
<evidence type="ECO:0000259" key="7">
    <source>
        <dbReference type="Pfam" id="PF01957"/>
    </source>
</evidence>
<evidence type="ECO:0000313" key="10">
    <source>
        <dbReference type="EMBL" id="MFA9479180.1"/>
    </source>
</evidence>
<dbReference type="Pfam" id="PF24961">
    <property type="entry name" value="NfeD_membrane"/>
    <property type="match status" value="1"/>
</dbReference>
<keyword evidence="3 6" id="KW-1133">Transmembrane helix</keyword>
<keyword evidence="11" id="KW-1185">Reference proteome</keyword>
<feature type="domain" description="NfeD1b N-terminal" evidence="9">
    <location>
        <begin position="117"/>
        <end position="269"/>
    </location>
</feature>
<dbReference type="PANTHER" id="PTHR33507">
    <property type="entry name" value="INNER MEMBRANE PROTEIN YBBJ"/>
    <property type="match status" value="1"/>
</dbReference>
<dbReference type="SUPFAM" id="SSF52096">
    <property type="entry name" value="ClpP/crotonase"/>
    <property type="match status" value="1"/>
</dbReference>
<protein>
    <submittedName>
        <fullName evidence="10">NfeD family protein</fullName>
    </submittedName>
</protein>
<keyword evidence="4 6" id="KW-0472">Membrane</keyword>
<accession>A0ABV4U6E9</accession>
<evidence type="ECO:0000256" key="2">
    <source>
        <dbReference type="ARBA" id="ARBA00022692"/>
    </source>
</evidence>
<feature type="region of interest" description="Disordered" evidence="5">
    <location>
        <begin position="40"/>
        <end position="96"/>
    </location>
</feature>
<evidence type="ECO:0000256" key="1">
    <source>
        <dbReference type="ARBA" id="ARBA00004141"/>
    </source>
</evidence>
<feature type="domain" description="NfeD-like C-terminal" evidence="7">
    <location>
        <begin position="552"/>
        <end position="602"/>
    </location>
</feature>
<name>A0ABV4U6E9_9BACT</name>
<evidence type="ECO:0000256" key="4">
    <source>
        <dbReference type="ARBA" id="ARBA00023136"/>
    </source>
</evidence>
<comment type="subcellular location">
    <subcellularLocation>
        <location evidence="1">Membrane</location>
        <topology evidence="1">Multi-pass membrane protein</topology>
    </subcellularLocation>
</comment>
<feature type="transmembrane region" description="Helical" evidence="6">
    <location>
        <begin position="418"/>
        <end position="437"/>
    </location>
</feature>
<dbReference type="PANTHER" id="PTHR33507:SF3">
    <property type="entry name" value="INNER MEMBRANE PROTEIN YBBJ"/>
    <property type="match status" value="1"/>
</dbReference>
<keyword evidence="2 6" id="KW-0812">Transmembrane</keyword>
<organism evidence="10 11">
    <name type="scientific">Natronomicrosphaera hydrolytica</name>
    <dbReference type="NCBI Taxonomy" id="3242702"/>
    <lineage>
        <taxon>Bacteria</taxon>
        <taxon>Pseudomonadati</taxon>
        <taxon>Planctomycetota</taxon>
        <taxon>Phycisphaerae</taxon>
        <taxon>Phycisphaerales</taxon>
        <taxon>Phycisphaeraceae</taxon>
        <taxon>Natronomicrosphaera</taxon>
    </lineage>
</organism>
<evidence type="ECO:0000256" key="3">
    <source>
        <dbReference type="ARBA" id="ARBA00022989"/>
    </source>
</evidence>
<dbReference type="EMBL" id="JBGUBD010000007">
    <property type="protein sequence ID" value="MFA9479180.1"/>
    <property type="molecule type" value="Genomic_DNA"/>
</dbReference>
<dbReference type="InterPro" id="IPR052165">
    <property type="entry name" value="Membrane_assoc_protease"/>
</dbReference>
<gene>
    <name evidence="10" type="ORF">ACERK3_12885</name>
</gene>
<proteinExistence type="predicted"/>
<reference evidence="10 11" key="1">
    <citation type="submission" date="2024-08" db="EMBL/GenBank/DDBJ databases">
        <title>Whole-genome sequencing of halo(alkali)philic microorganisms from hypersaline lakes.</title>
        <authorList>
            <person name="Sorokin D.Y."/>
            <person name="Merkel A.Y."/>
            <person name="Messina E."/>
            <person name="Yakimov M."/>
        </authorList>
    </citation>
    <scope>NUCLEOTIDE SEQUENCE [LARGE SCALE GENOMIC DNA]</scope>
    <source>
        <strain evidence="10 11">AB-hyl4</strain>
    </source>
</reference>
<dbReference type="InterPro" id="IPR056739">
    <property type="entry name" value="NfeD_membrane"/>
</dbReference>
<dbReference type="Gene3D" id="2.40.50.140">
    <property type="entry name" value="Nucleic acid-binding proteins"/>
    <property type="match status" value="1"/>
</dbReference>
<dbReference type="RefSeq" id="WP_425346107.1">
    <property type="nucleotide sequence ID" value="NZ_JBGUBD010000007.1"/>
</dbReference>
<sequence>MKQIQRTSVVRGWLWVMLASLLMTAGLVGGAAPVAMQAEADTDAEPTTVEQATELEEADAEADTTANDNTNGEPDTDATPDANGSAPATVQSRRVAMPSGSNAAVVRIEGMIYGFTLESLERRVDRAMAQGVDIVVIEIHTKGGTLDAGMAISRYIKNLPVYTVAWINDEAYSAGILIASAANEIVMAPASATGDSAPVVMGQDLAPTERAKALSPILEEFRDNARANGYDYALFQAMTVLGVEAYLVEHRETGERMVVNQVDKAVMVDDADPADFDRQRNALSIEERLGQATIDIARDPVHRGQWREIRHVHDGNTLLTMNQTRALEVGLAQEIVANEQELQNYLGAASLTRISPTWSEQLAGFLTNPVVRGVLVIALLLGAYIEFQTPGVGVAGGVALLAVVLLLGAPFVVGLAELWHVLVFLVGLALLITELLWMPGFGFLGIGGVVLMFVGLILAAVPTGGGGGWGPVNLPPPEMWGEVLRSSMFMMLGIFASFIGFYFVTKHFGRIPGLNRLVLEDVSPAWNIGEGRSLPMPGVSGDEAYGEGRIHVGDTGRVTVELRPTGRAEFNGEAIDVVSYGRWIEPGSPVKVVEVHGNRIVVDSVDA</sequence>
<feature type="transmembrane region" description="Helical" evidence="6">
    <location>
        <begin position="483"/>
        <end position="504"/>
    </location>
</feature>